<evidence type="ECO:0008006" key="6">
    <source>
        <dbReference type="Google" id="ProtNLM"/>
    </source>
</evidence>
<dbReference type="PROSITE" id="PS00061">
    <property type="entry name" value="ADH_SHORT"/>
    <property type="match status" value="1"/>
</dbReference>
<dbReference type="GO" id="GO:0016616">
    <property type="term" value="F:oxidoreductase activity, acting on the CH-OH group of donors, NAD or NADP as acceptor"/>
    <property type="evidence" value="ECO:0007669"/>
    <property type="project" value="UniProtKB-ARBA"/>
</dbReference>
<keyword evidence="3" id="KW-0560">Oxidoreductase</keyword>
<dbReference type="HOGENOM" id="CLU_010194_1_1_1"/>
<evidence type="ECO:0000256" key="1">
    <source>
        <dbReference type="ARBA" id="ARBA00006484"/>
    </source>
</evidence>
<dbReference type="GO" id="GO:0050664">
    <property type="term" value="F:oxidoreductase activity, acting on NAD(P)H, oxygen as acceptor"/>
    <property type="evidence" value="ECO:0007669"/>
    <property type="project" value="TreeGrafter"/>
</dbReference>
<comment type="similarity">
    <text evidence="1">Belongs to the short-chain dehydrogenases/reductases (SDR) family.</text>
</comment>
<organism evidence="4 5">
    <name type="scientific">Exophiala sideris</name>
    <dbReference type="NCBI Taxonomy" id="1016849"/>
    <lineage>
        <taxon>Eukaryota</taxon>
        <taxon>Fungi</taxon>
        <taxon>Dikarya</taxon>
        <taxon>Ascomycota</taxon>
        <taxon>Pezizomycotina</taxon>
        <taxon>Eurotiomycetes</taxon>
        <taxon>Chaetothyriomycetidae</taxon>
        <taxon>Chaetothyriales</taxon>
        <taxon>Herpotrichiellaceae</taxon>
        <taxon>Exophiala</taxon>
    </lineage>
</organism>
<sequence>MVLSKPDNQKVLSAFSLRGKVAAVTGGARGIGLEVSRGLAEAGADVAIIYRTSKDAPEIAAEIAKANGVKCATYQAEVKDQKSIEDTLIQIAKDFGKLDVVVANAGIASHYAAEDVTVEQWSEIMKVNLDGAFWTAQAAGRIFKQQGQGNLIFTASVSAILVNVPQKQAAYNASKAGLVQLARCLAVEWVDFCRVNCVSPGFIATDMLSVHPEEWRKKWFGMIPAQRLCDPYELKGAYVFLASSASSYMTGANMVIDGAYTLP</sequence>
<dbReference type="Proteomes" id="UP000053599">
    <property type="component" value="Unassembled WGS sequence"/>
</dbReference>
<proteinExistence type="inferred from homology"/>
<dbReference type="STRING" id="1016849.A0A0D1WPS6"/>
<dbReference type="FunFam" id="3.40.50.720:FF:000619">
    <property type="entry name" value="Oxidoreductase, short chain dehydrogenase/reductase family"/>
    <property type="match status" value="1"/>
</dbReference>
<keyword evidence="2" id="KW-0521">NADP</keyword>
<gene>
    <name evidence="4" type="ORF">PV11_08916</name>
</gene>
<dbReference type="Gene3D" id="3.40.50.720">
    <property type="entry name" value="NAD(P)-binding Rossmann-like Domain"/>
    <property type="match status" value="1"/>
</dbReference>
<dbReference type="PANTHER" id="PTHR43008:SF12">
    <property type="entry name" value="OXIDOREDUCTASE, SHORT CHAIN DEHYDROGENASE_REDUCTASE FAMILY (AFU_ORTHOLOGUE AFUA_6G13830)"/>
    <property type="match status" value="1"/>
</dbReference>
<protein>
    <recommendedName>
        <fullName evidence="6">L-xylulose reductase</fullName>
    </recommendedName>
</protein>
<name>A0A0D1WPS6_9EURO</name>
<dbReference type="CDD" id="cd05352">
    <property type="entry name" value="MDH-like_SDR_c"/>
    <property type="match status" value="1"/>
</dbReference>
<evidence type="ECO:0000313" key="4">
    <source>
        <dbReference type="EMBL" id="KIV77081.1"/>
    </source>
</evidence>
<dbReference type="PRINTS" id="PR00080">
    <property type="entry name" value="SDRFAMILY"/>
</dbReference>
<dbReference type="SUPFAM" id="SSF51735">
    <property type="entry name" value="NAD(P)-binding Rossmann-fold domains"/>
    <property type="match status" value="1"/>
</dbReference>
<accession>A0A0D1WPS6</accession>
<dbReference type="InterPro" id="IPR020904">
    <property type="entry name" value="Sc_DH/Rdtase_CS"/>
</dbReference>
<dbReference type="InterPro" id="IPR036291">
    <property type="entry name" value="NAD(P)-bd_dom_sf"/>
</dbReference>
<dbReference type="PANTHER" id="PTHR43008">
    <property type="entry name" value="BENZIL REDUCTASE"/>
    <property type="match status" value="1"/>
</dbReference>
<dbReference type="InterPro" id="IPR002347">
    <property type="entry name" value="SDR_fam"/>
</dbReference>
<reference evidence="4 5" key="1">
    <citation type="submission" date="2015-01" db="EMBL/GenBank/DDBJ databases">
        <title>The Genome Sequence of Exophiala sideris CBS121828.</title>
        <authorList>
            <consortium name="The Broad Institute Genomics Platform"/>
            <person name="Cuomo C."/>
            <person name="de Hoog S."/>
            <person name="Gorbushina A."/>
            <person name="Stielow B."/>
            <person name="Teixiera M."/>
            <person name="Abouelleil A."/>
            <person name="Chapman S.B."/>
            <person name="Priest M."/>
            <person name="Young S.K."/>
            <person name="Wortman J."/>
            <person name="Nusbaum C."/>
            <person name="Birren B."/>
        </authorList>
    </citation>
    <scope>NUCLEOTIDE SEQUENCE [LARGE SCALE GENOMIC DNA]</scope>
    <source>
        <strain evidence="4 5">CBS 121828</strain>
    </source>
</reference>
<dbReference type="Pfam" id="PF13561">
    <property type="entry name" value="adh_short_C2"/>
    <property type="match status" value="1"/>
</dbReference>
<dbReference type="OrthoDB" id="1888931at2759"/>
<evidence type="ECO:0000256" key="3">
    <source>
        <dbReference type="ARBA" id="ARBA00023002"/>
    </source>
</evidence>
<dbReference type="EMBL" id="KN846954">
    <property type="protein sequence ID" value="KIV77081.1"/>
    <property type="molecule type" value="Genomic_DNA"/>
</dbReference>
<evidence type="ECO:0000256" key="2">
    <source>
        <dbReference type="ARBA" id="ARBA00022857"/>
    </source>
</evidence>
<evidence type="ECO:0000313" key="5">
    <source>
        <dbReference type="Proteomes" id="UP000053599"/>
    </source>
</evidence>
<dbReference type="PRINTS" id="PR00081">
    <property type="entry name" value="GDHRDH"/>
</dbReference>
<dbReference type="AlphaFoldDB" id="A0A0D1WPS6"/>